<keyword evidence="2" id="KW-1185">Reference proteome</keyword>
<sequence length="50" mass="5758">MRQIKECDPCFEEKEKDKAGKRGSHEDVFTRCLEVGMLLVYGTAFLGMLF</sequence>
<protein>
    <submittedName>
        <fullName evidence="1">Uncharacterized protein</fullName>
    </submittedName>
</protein>
<evidence type="ECO:0000313" key="1">
    <source>
        <dbReference type="EMBL" id="MFC0710411.1"/>
    </source>
</evidence>
<proteinExistence type="predicted"/>
<reference evidence="1 2" key="1">
    <citation type="submission" date="2024-09" db="EMBL/GenBank/DDBJ databases">
        <authorList>
            <person name="Sun Q."/>
            <person name="Mori K."/>
        </authorList>
    </citation>
    <scope>NUCLEOTIDE SEQUENCE [LARGE SCALE GENOMIC DNA]</scope>
    <source>
        <strain evidence="1 2">NCAIM B.01794</strain>
    </source>
</reference>
<dbReference type="RefSeq" id="WP_376946423.1">
    <property type="nucleotide sequence ID" value="NZ_CP171449.1"/>
</dbReference>
<organism evidence="1 2">
    <name type="scientific">Azorhizophilus paspali</name>
    <name type="common">Azotobacter paspali</name>
    <dbReference type="NCBI Taxonomy" id="69963"/>
    <lineage>
        <taxon>Bacteria</taxon>
        <taxon>Pseudomonadati</taxon>
        <taxon>Pseudomonadota</taxon>
        <taxon>Gammaproteobacteria</taxon>
        <taxon>Pseudomonadales</taxon>
        <taxon>Pseudomonadaceae</taxon>
        <taxon>Azorhizophilus</taxon>
    </lineage>
</organism>
<gene>
    <name evidence="1" type="ORF">ACFFGX_12910</name>
</gene>
<evidence type="ECO:0000313" key="2">
    <source>
        <dbReference type="Proteomes" id="UP001589891"/>
    </source>
</evidence>
<name>A0ABV6SMT7_AZOPA</name>
<accession>A0ABV6SMT7</accession>
<dbReference type="EMBL" id="JBHLSS010000080">
    <property type="protein sequence ID" value="MFC0710411.1"/>
    <property type="molecule type" value="Genomic_DNA"/>
</dbReference>
<comment type="caution">
    <text evidence="1">The sequence shown here is derived from an EMBL/GenBank/DDBJ whole genome shotgun (WGS) entry which is preliminary data.</text>
</comment>
<dbReference type="Proteomes" id="UP001589891">
    <property type="component" value="Unassembled WGS sequence"/>
</dbReference>